<dbReference type="Proteomes" id="UP000428330">
    <property type="component" value="Chromosome"/>
</dbReference>
<evidence type="ECO:0000313" key="2">
    <source>
        <dbReference type="Proteomes" id="UP000428330"/>
    </source>
</evidence>
<dbReference type="OrthoDB" id="9771057at2"/>
<proteinExistence type="predicted"/>
<reference evidence="2" key="1">
    <citation type="submission" date="2018-12" db="EMBL/GenBank/DDBJ databases">
        <title>Complete genome sequence of Roseovarius sp. MME-070.</title>
        <authorList>
            <person name="Nam Y.-D."/>
            <person name="Kang J."/>
            <person name="Chung W.-H."/>
            <person name="Park Y.S."/>
        </authorList>
    </citation>
    <scope>NUCLEOTIDE SEQUENCE [LARGE SCALE GENOMIC DNA]</scope>
    <source>
        <strain evidence="2">MME-070</strain>
    </source>
</reference>
<dbReference type="Gene3D" id="3.30.70.120">
    <property type="match status" value="1"/>
</dbReference>
<dbReference type="RefSeq" id="WP_157708492.1">
    <property type="nucleotide sequence ID" value="NZ_CP034348.1"/>
</dbReference>
<evidence type="ECO:0000313" key="1">
    <source>
        <dbReference type="EMBL" id="QGX99811.1"/>
    </source>
</evidence>
<dbReference type="AlphaFoldDB" id="A0A6I6IW06"/>
<sequence length="151" mass="17109">MSEAMMSEGFETQPISMLPMWQVAFLAPQEDVDRIFDAVAQVAPLAYGATDRNGYRLTGGVEYYRPTEAAPTGADDPRQRPGVDQMRMFVPRDMAVLGRMIEAIYEVHSYYEPPITVTEVLRSQTRGLDDNQNPYRWWNRGGDWKNGTSAP</sequence>
<accession>A0A6I6IW06</accession>
<organism evidence="1 2">
    <name type="scientific">Roseovarius faecimaris</name>
    <dbReference type="NCBI Taxonomy" id="2494550"/>
    <lineage>
        <taxon>Bacteria</taxon>
        <taxon>Pseudomonadati</taxon>
        <taxon>Pseudomonadota</taxon>
        <taxon>Alphaproteobacteria</taxon>
        <taxon>Rhodobacterales</taxon>
        <taxon>Roseobacteraceae</taxon>
        <taxon>Roseovarius</taxon>
    </lineage>
</organism>
<dbReference type="InterPro" id="IPR015867">
    <property type="entry name" value="N-reg_PII/ATP_PRibTrfase_C"/>
</dbReference>
<name>A0A6I6IW06_9RHOB</name>
<protein>
    <submittedName>
        <fullName evidence="1">Uncharacterized protein</fullName>
    </submittedName>
</protein>
<gene>
    <name evidence="1" type="ORF">EI983_16665</name>
</gene>
<dbReference type="EMBL" id="CP034348">
    <property type="protein sequence ID" value="QGX99811.1"/>
    <property type="molecule type" value="Genomic_DNA"/>
</dbReference>
<keyword evidence="2" id="KW-1185">Reference proteome</keyword>
<dbReference type="KEGG" id="rom:EI983_16665"/>